<evidence type="ECO:0008006" key="3">
    <source>
        <dbReference type="Google" id="ProtNLM"/>
    </source>
</evidence>
<gene>
    <name evidence="1" type="ORF">SAMN04487993_1006227</name>
</gene>
<dbReference type="RefSeq" id="WP_089846014.1">
    <property type="nucleotide sequence ID" value="NZ_FNEJ01000006.1"/>
</dbReference>
<dbReference type="AlphaFoldDB" id="A0A1G8LM87"/>
<proteinExistence type="predicted"/>
<name>A0A1G8LM87_9RHOB</name>
<reference evidence="1 2" key="1">
    <citation type="submission" date="2016-10" db="EMBL/GenBank/DDBJ databases">
        <authorList>
            <person name="de Groot N.N."/>
        </authorList>
    </citation>
    <scope>NUCLEOTIDE SEQUENCE [LARGE SCALE GENOMIC DNA]</scope>
    <source>
        <strain evidence="1 2">DSM 26424</strain>
    </source>
</reference>
<accession>A0A1G8LM87</accession>
<dbReference type="InterPro" id="IPR045565">
    <property type="entry name" value="Phage_capsid_2"/>
</dbReference>
<dbReference type="Pfam" id="PF19821">
    <property type="entry name" value="Phage_capsid_2"/>
    <property type="match status" value="1"/>
</dbReference>
<keyword evidence="2" id="KW-1185">Reference proteome</keyword>
<evidence type="ECO:0000313" key="1">
    <source>
        <dbReference type="EMBL" id="SDI56340.1"/>
    </source>
</evidence>
<dbReference type="STRING" id="555512.SAMN04487993_1006227"/>
<dbReference type="Proteomes" id="UP000199093">
    <property type="component" value="Unassembled WGS sequence"/>
</dbReference>
<protein>
    <recommendedName>
        <fullName evidence="3">Phage major capsid protein, HK97 family</fullName>
    </recommendedName>
</protein>
<sequence>MSYRQVVEDHHKLTFTNNVKMVHQQMQNPLRAAVTVADGKGEAQDIADLVGAVDYIKGEDYSRRNPENPPKHSRRWLVRPEVIETGQYITKEEQFDKAMDPTSTFLQNHVKGVERGVFDTILGVQKVQSTGKFRVAGGGIMGGVYEGKTPNALVTLPAGNYIAHDLGGESIGLTAEKLRAATEGMELEDFGLESDQEIYGLISPKQKTDLINLALATKTSLNPFEVENIRNGKPGTLLGINWLFSNRVPYDSSGHRLVPIWTKENVVAAFWQDVDGRIWNDGSAKNLPYVYVDAYVNSGRVEDKGVRIIRCVEG</sequence>
<organism evidence="1 2">
    <name type="scientific">Salipiger marinus</name>
    <dbReference type="NCBI Taxonomy" id="555512"/>
    <lineage>
        <taxon>Bacteria</taxon>
        <taxon>Pseudomonadati</taxon>
        <taxon>Pseudomonadota</taxon>
        <taxon>Alphaproteobacteria</taxon>
        <taxon>Rhodobacterales</taxon>
        <taxon>Roseobacteraceae</taxon>
        <taxon>Salipiger</taxon>
    </lineage>
</organism>
<dbReference type="OrthoDB" id="7548801at2"/>
<dbReference type="EMBL" id="FNEJ01000006">
    <property type="protein sequence ID" value="SDI56340.1"/>
    <property type="molecule type" value="Genomic_DNA"/>
</dbReference>
<evidence type="ECO:0000313" key="2">
    <source>
        <dbReference type="Proteomes" id="UP000199093"/>
    </source>
</evidence>